<dbReference type="InterPro" id="IPR012337">
    <property type="entry name" value="RNaseH-like_sf"/>
</dbReference>
<dbReference type="RefSeq" id="XP_043003353.1">
    <property type="nucleotide sequence ID" value="XM_043160718.1"/>
</dbReference>
<dbReference type="Pfam" id="PF13966">
    <property type="entry name" value="zf-RVT"/>
    <property type="match status" value="1"/>
</dbReference>
<dbReference type="Proteomes" id="UP001049176">
    <property type="component" value="Chromosome 10"/>
</dbReference>
<dbReference type="KEGG" id="more:E1B28_002802"/>
<dbReference type="SUPFAM" id="SSF53098">
    <property type="entry name" value="Ribonuclease H-like"/>
    <property type="match status" value="1"/>
</dbReference>
<dbReference type="Pfam" id="PF00075">
    <property type="entry name" value="RNase_H"/>
    <property type="match status" value="1"/>
</dbReference>
<dbReference type="PROSITE" id="PS50879">
    <property type="entry name" value="RNASE_H_1"/>
    <property type="match status" value="1"/>
</dbReference>
<dbReference type="InterPro" id="IPR002156">
    <property type="entry name" value="RNaseH_domain"/>
</dbReference>
<evidence type="ECO:0000313" key="2">
    <source>
        <dbReference type="EMBL" id="KAG7086882.1"/>
    </source>
</evidence>
<feature type="domain" description="RNase H type-1" evidence="1">
    <location>
        <begin position="45"/>
        <end position="184"/>
    </location>
</feature>
<dbReference type="InterPro" id="IPR026960">
    <property type="entry name" value="RVT-Znf"/>
</dbReference>
<dbReference type="GeneID" id="66071878"/>
<dbReference type="GO" id="GO:0003676">
    <property type="term" value="F:nucleic acid binding"/>
    <property type="evidence" value="ECO:0007669"/>
    <property type="project" value="InterPro"/>
</dbReference>
<dbReference type="CDD" id="cd09276">
    <property type="entry name" value="Rnase_HI_RT_non_LTR"/>
    <property type="match status" value="1"/>
</dbReference>
<gene>
    <name evidence="2" type="ORF">E1B28_002802</name>
</gene>
<keyword evidence="3" id="KW-1185">Reference proteome</keyword>
<dbReference type="OrthoDB" id="3267074at2759"/>
<proteinExistence type="predicted"/>
<evidence type="ECO:0000313" key="3">
    <source>
        <dbReference type="Proteomes" id="UP001049176"/>
    </source>
</evidence>
<sequence length="369" mass="41881">MHDYHLQPTLMERRQAVRFQPHWVPEVKTTVYGKAEFATKAHEEDRARWKVYTDGSGIDGGVGAAAVITYDGVIKDEVRLYVGPEEHHEVYEVEVVGLALGIILMKKHRVNSRTSIWVDNQAAILAIGNAKAGSSHYLLDIIHSLIHMHRNRAPRCEILIRWIPGHTGIQGNEKADKAAKAAAQLDVSDPSEYPLPHAMTKILPRNRASIVKTYRKQLQGSHDSMFEKSPCHGRFTRLWPGGATQSSNMFRRLATDLPKKHTSVLTQLLTGHIGLNHYLHRFNIAESPTCPCCKESEETVVHFLLRCPAHTRERNRLRTRLRNMNADMKQMLTTRSGVRETLRYVEETGRLQSVFGTIPELPPDTEDKE</sequence>
<comment type="caution">
    <text evidence="2">The sequence shown here is derived from an EMBL/GenBank/DDBJ whole genome shotgun (WGS) entry which is preliminary data.</text>
</comment>
<dbReference type="InterPro" id="IPR036397">
    <property type="entry name" value="RNaseH_sf"/>
</dbReference>
<dbReference type="EMBL" id="CM032190">
    <property type="protein sequence ID" value="KAG7086882.1"/>
    <property type="molecule type" value="Genomic_DNA"/>
</dbReference>
<dbReference type="AlphaFoldDB" id="A0A9P7UL94"/>
<dbReference type="GO" id="GO:0004523">
    <property type="term" value="F:RNA-DNA hybrid ribonuclease activity"/>
    <property type="evidence" value="ECO:0007669"/>
    <property type="project" value="InterPro"/>
</dbReference>
<organism evidence="2 3">
    <name type="scientific">Marasmius oreades</name>
    <name type="common">fairy-ring Marasmius</name>
    <dbReference type="NCBI Taxonomy" id="181124"/>
    <lineage>
        <taxon>Eukaryota</taxon>
        <taxon>Fungi</taxon>
        <taxon>Dikarya</taxon>
        <taxon>Basidiomycota</taxon>
        <taxon>Agaricomycotina</taxon>
        <taxon>Agaricomycetes</taxon>
        <taxon>Agaricomycetidae</taxon>
        <taxon>Agaricales</taxon>
        <taxon>Marasmiineae</taxon>
        <taxon>Marasmiaceae</taxon>
        <taxon>Marasmius</taxon>
    </lineage>
</organism>
<protein>
    <recommendedName>
        <fullName evidence="1">RNase H type-1 domain-containing protein</fullName>
    </recommendedName>
</protein>
<reference evidence="2" key="1">
    <citation type="journal article" date="2021" name="Genome Biol. Evol.">
        <title>The assembled and annotated genome of the fairy-ring fungus Marasmius oreades.</title>
        <authorList>
            <person name="Hiltunen M."/>
            <person name="Ament-Velasquez S.L."/>
            <person name="Johannesson H."/>
        </authorList>
    </citation>
    <scope>NUCLEOTIDE SEQUENCE</scope>
    <source>
        <strain evidence="2">03SP1</strain>
    </source>
</reference>
<evidence type="ECO:0000259" key="1">
    <source>
        <dbReference type="PROSITE" id="PS50879"/>
    </source>
</evidence>
<dbReference type="Gene3D" id="3.30.420.10">
    <property type="entry name" value="Ribonuclease H-like superfamily/Ribonuclease H"/>
    <property type="match status" value="1"/>
</dbReference>
<name>A0A9P7UL94_9AGAR</name>
<accession>A0A9P7UL94</accession>